<protein>
    <submittedName>
        <fullName evidence="1">DUF839 domain-containing protein</fullName>
    </submittedName>
</protein>
<accession>A0ABU3L7X8</accession>
<dbReference type="RefSeq" id="WP_314015196.1">
    <property type="nucleotide sequence ID" value="NZ_JAVTTP010000001.1"/>
</dbReference>
<evidence type="ECO:0000313" key="2">
    <source>
        <dbReference type="Proteomes" id="UP001250656"/>
    </source>
</evidence>
<organism evidence="1 2">
    <name type="scientific">Pricia mediterranea</name>
    <dbReference type="NCBI Taxonomy" id="3076079"/>
    <lineage>
        <taxon>Bacteria</taxon>
        <taxon>Pseudomonadati</taxon>
        <taxon>Bacteroidota</taxon>
        <taxon>Flavobacteriia</taxon>
        <taxon>Flavobacteriales</taxon>
        <taxon>Flavobacteriaceae</taxon>
        <taxon>Pricia</taxon>
    </lineage>
</organism>
<comment type="caution">
    <text evidence="1">The sequence shown here is derived from an EMBL/GenBank/DDBJ whole genome shotgun (WGS) entry which is preliminary data.</text>
</comment>
<proteinExistence type="predicted"/>
<dbReference type="PANTHER" id="PTHR35399">
    <property type="entry name" value="SLR8030 PROTEIN"/>
    <property type="match status" value="1"/>
</dbReference>
<dbReference type="EMBL" id="JAVTTP010000001">
    <property type="protein sequence ID" value="MDT7829328.1"/>
    <property type="molecule type" value="Genomic_DNA"/>
</dbReference>
<reference evidence="1 2" key="1">
    <citation type="submission" date="2023-09" db="EMBL/GenBank/DDBJ databases">
        <title>Novel taxa isolated from Blanes Bay.</title>
        <authorList>
            <person name="Rey-Velasco X."/>
            <person name="Lucena T."/>
        </authorList>
    </citation>
    <scope>NUCLEOTIDE SEQUENCE [LARGE SCALE GENOMIC DNA]</scope>
    <source>
        <strain evidence="1 2">S334</strain>
    </source>
</reference>
<dbReference type="Proteomes" id="UP001250656">
    <property type="component" value="Unassembled WGS sequence"/>
</dbReference>
<dbReference type="SUPFAM" id="SSF63825">
    <property type="entry name" value="YWTD domain"/>
    <property type="match status" value="1"/>
</dbReference>
<name>A0ABU3L7X8_9FLAO</name>
<keyword evidence="2" id="KW-1185">Reference proteome</keyword>
<sequence>MNQQKANNSETGRRAFIKQSTLASLGFMAFAQRALYAKDTTLFTENASDYLKLVRDNQGYLDLPEGFSYKIISKAGQKMNDGFLVPGRPDAMGAFYGDTDNHVILVRNHENNPEPLEDSPFGKENELLRQIDPASLYDAGQMQKPSLGGTTTLVFNESTQEVERQHLSLAGTNRNCAGGITPWGSWLTCEEDVTTAEGSVEKDHGFVFEVPAIEQGLANPVPITGMGRFNHEAVAVDPNSGIVYETEDRHDGLIYRYIPNVKEKLLEGGRLQVLALKNRQSLDTRNWEGPLFPLNEPIEVEWLDIDDVVSPKDDLRFRGFEMGAARFARGEGMWYGENEIYFVCTNGGANKHGQIFRYRISPDEGNESTGTVPATLELFAESMDKNVLHMCDNLTIAPWGDLILCEDNGELNHLRGIKPDGTTYTFATNTSSTSEMAGAVFSPSGKTLFVNLQENGDTIAITGPWEDLS</sequence>
<evidence type="ECO:0000313" key="1">
    <source>
        <dbReference type="EMBL" id="MDT7829328.1"/>
    </source>
</evidence>
<gene>
    <name evidence="1" type="ORF">RQM65_11680</name>
</gene>
<dbReference type="Pfam" id="PF05787">
    <property type="entry name" value="PhoX"/>
    <property type="match status" value="2"/>
</dbReference>
<dbReference type="InterPro" id="IPR008557">
    <property type="entry name" value="PhoX"/>
</dbReference>
<dbReference type="PANTHER" id="PTHR35399:SF4">
    <property type="entry name" value="MEMBRANE PROTEIN"/>
    <property type="match status" value="1"/>
</dbReference>